<dbReference type="InterPro" id="IPR012337">
    <property type="entry name" value="RNaseH-like_sf"/>
</dbReference>
<dbReference type="EMBL" id="OU963913">
    <property type="protein sequence ID" value="CAH0402531.1"/>
    <property type="molecule type" value="Genomic_DNA"/>
</dbReference>
<gene>
    <name evidence="1" type="ORF">CHILSU_LOCUS5772</name>
</gene>
<evidence type="ECO:0000313" key="2">
    <source>
        <dbReference type="Proteomes" id="UP001153292"/>
    </source>
</evidence>
<dbReference type="Proteomes" id="UP001153292">
    <property type="component" value="Chromosome 20"/>
</dbReference>
<proteinExistence type="predicted"/>
<reference evidence="1" key="1">
    <citation type="submission" date="2021-12" db="EMBL/GenBank/DDBJ databases">
        <authorList>
            <person name="King R."/>
        </authorList>
    </citation>
    <scope>NUCLEOTIDE SEQUENCE</scope>
</reference>
<name>A0ABN8B6E1_CHISP</name>
<sequence>MLKRFVELEDAIRATLAFADRNIPTISAEDWTLFKRLCQVLQPFEEITASMSGEKYITGSSVIVVTRCLKEACQRLINRGDDLLPDVLDTVLLLKSGLEERFRLIETSGTFALCTFMDPRFKMQGFSDQSEATRTKEKVRKLVAALIAEKEHATVPIDSAVSENDNPDGPDNNRDISPWDIFDKMVASSTTQGTPQSKAIKEVDMYLSDEILPRRNQKGNLTCPLEWWRKHQYVYQN</sequence>
<dbReference type="SUPFAM" id="SSF53098">
    <property type="entry name" value="Ribonuclease H-like"/>
    <property type="match status" value="1"/>
</dbReference>
<evidence type="ECO:0008006" key="3">
    <source>
        <dbReference type="Google" id="ProtNLM"/>
    </source>
</evidence>
<dbReference type="PANTHER" id="PTHR23272">
    <property type="entry name" value="BED FINGER-RELATED"/>
    <property type="match status" value="1"/>
</dbReference>
<accession>A0ABN8B6E1</accession>
<protein>
    <recommendedName>
        <fullName evidence="3">HAT C-terminal dimerisation domain-containing protein</fullName>
    </recommendedName>
</protein>
<keyword evidence="2" id="KW-1185">Reference proteome</keyword>
<organism evidence="1 2">
    <name type="scientific">Chilo suppressalis</name>
    <name type="common">Asiatic rice borer moth</name>
    <dbReference type="NCBI Taxonomy" id="168631"/>
    <lineage>
        <taxon>Eukaryota</taxon>
        <taxon>Metazoa</taxon>
        <taxon>Ecdysozoa</taxon>
        <taxon>Arthropoda</taxon>
        <taxon>Hexapoda</taxon>
        <taxon>Insecta</taxon>
        <taxon>Pterygota</taxon>
        <taxon>Neoptera</taxon>
        <taxon>Endopterygota</taxon>
        <taxon>Lepidoptera</taxon>
        <taxon>Glossata</taxon>
        <taxon>Ditrysia</taxon>
        <taxon>Pyraloidea</taxon>
        <taxon>Crambidae</taxon>
        <taxon>Crambinae</taxon>
        <taxon>Chilo</taxon>
    </lineage>
</organism>
<evidence type="ECO:0000313" key="1">
    <source>
        <dbReference type="EMBL" id="CAH0402531.1"/>
    </source>
</evidence>